<evidence type="ECO:0008006" key="3">
    <source>
        <dbReference type="Google" id="ProtNLM"/>
    </source>
</evidence>
<dbReference type="GeneID" id="301684035"/>
<gene>
    <name evidence="1" type="ORF">NIES46_32350</name>
</gene>
<evidence type="ECO:0000313" key="1">
    <source>
        <dbReference type="EMBL" id="GCE95173.1"/>
    </source>
</evidence>
<proteinExistence type="predicted"/>
<sequence>MTLPSPNTPLYNHPLPEIEDWLRSLGGEQDLQELHCWQVEKPTWKADLWLDIDQITVRYIGAGTDGQDIQRSFKYSLSRQDIEQAVFSGP</sequence>
<reference evidence="1 2" key="1">
    <citation type="journal article" date="2019" name="J Genomics">
        <title>The Draft Genome of a Hydrogen-producing Cyanobacterium, Arthrospira platensis NIES-46.</title>
        <authorList>
            <person name="Suzuki S."/>
            <person name="Yamaguchi H."/>
            <person name="Kawachi M."/>
        </authorList>
    </citation>
    <scope>NUCLEOTIDE SEQUENCE [LARGE SCALE GENOMIC DNA]</scope>
    <source>
        <strain evidence="1 2">NIES-46</strain>
    </source>
</reference>
<accession>A0A5M3T645</accession>
<keyword evidence="2" id="KW-1185">Reference proteome</keyword>
<dbReference type="Pfam" id="PF11341">
    <property type="entry name" value="DUF3143"/>
    <property type="match status" value="1"/>
</dbReference>
<dbReference type="EMBL" id="BIMW01000124">
    <property type="protein sequence ID" value="GCE95173.1"/>
    <property type="molecule type" value="Genomic_DNA"/>
</dbReference>
<comment type="caution">
    <text evidence="1">The sequence shown here is derived from an EMBL/GenBank/DDBJ whole genome shotgun (WGS) entry which is preliminary data.</text>
</comment>
<dbReference type="Proteomes" id="UP000326169">
    <property type="component" value="Unassembled WGS sequence"/>
</dbReference>
<dbReference type="PANTHER" id="PTHR35765:SF2">
    <property type="entry name" value="OS05G0569200 PROTEIN"/>
    <property type="match status" value="1"/>
</dbReference>
<protein>
    <recommendedName>
        <fullName evidence="3">DUF3143 domain-containing protein</fullName>
    </recommendedName>
</protein>
<dbReference type="PANTHER" id="PTHR35765">
    <property type="entry name" value="OS05G0569200 PROTEIN"/>
    <property type="match status" value="1"/>
</dbReference>
<organism evidence="1 2">
    <name type="scientific">Limnospira platensis NIES-46</name>
    <dbReference type="NCBI Taxonomy" id="1236695"/>
    <lineage>
        <taxon>Bacteria</taxon>
        <taxon>Bacillati</taxon>
        <taxon>Cyanobacteriota</taxon>
        <taxon>Cyanophyceae</taxon>
        <taxon>Oscillatoriophycideae</taxon>
        <taxon>Oscillatoriales</taxon>
        <taxon>Sirenicapillariaceae</taxon>
        <taxon>Limnospira</taxon>
    </lineage>
</organism>
<dbReference type="InterPro" id="IPR021489">
    <property type="entry name" value="DUF3143"/>
</dbReference>
<evidence type="ECO:0000313" key="2">
    <source>
        <dbReference type="Proteomes" id="UP000326169"/>
    </source>
</evidence>
<dbReference type="RefSeq" id="WP_006618423.1">
    <property type="nucleotide sequence ID" value="NZ_BIMW01000124.1"/>
</dbReference>
<name>A0A5M3T645_LIMPL</name>